<dbReference type="InterPro" id="IPR019128">
    <property type="entry name" value="Dcc1"/>
</dbReference>
<dbReference type="GO" id="GO:0007064">
    <property type="term" value="P:mitotic sister chromatid cohesion"/>
    <property type="evidence" value="ECO:0007669"/>
    <property type="project" value="InterPro"/>
</dbReference>
<dbReference type="AlphaFoldDB" id="A0A835DQF8"/>
<feature type="compositionally biased region" description="Basic and acidic residues" evidence="1">
    <location>
        <begin position="31"/>
        <end position="44"/>
    </location>
</feature>
<protein>
    <submittedName>
        <fullName evidence="2">Uncharacterized protein</fullName>
    </submittedName>
</protein>
<keyword evidence="3" id="KW-1185">Reference proteome</keyword>
<evidence type="ECO:0000313" key="3">
    <source>
        <dbReference type="Proteomes" id="UP000655225"/>
    </source>
</evidence>
<name>A0A835DQF8_TETSI</name>
<organism evidence="2 3">
    <name type="scientific">Tetracentron sinense</name>
    <name type="common">Spur-leaf</name>
    <dbReference type="NCBI Taxonomy" id="13715"/>
    <lineage>
        <taxon>Eukaryota</taxon>
        <taxon>Viridiplantae</taxon>
        <taxon>Streptophyta</taxon>
        <taxon>Embryophyta</taxon>
        <taxon>Tracheophyta</taxon>
        <taxon>Spermatophyta</taxon>
        <taxon>Magnoliopsida</taxon>
        <taxon>Trochodendrales</taxon>
        <taxon>Trochodendraceae</taxon>
        <taxon>Tetracentron</taxon>
    </lineage>
</organism>
<feature type="region of interest" description="Disordered" evidence="1">
    <location>
        <begin position="90"/>
        <end position="109"/>
    </location>
</feature>
<sequence length="109" mass="12376">MLLQRRSRSSSKPKTQLFNLYSLSYSLWTPRRSDPPRAGREAPPKHPSQQIRRGCDLVNRVQASDEELMTGLRALSAVEIDGYWRIGATPGERWKGKDRDVEEEGAHAA</sequence>
<reference evidence="2 3" key="1">
    <citation type="submission" date="2020-04" db="EMBL/GenBank/DDBJ databases">
        <title>Plant Genome Project.</title>
        <authorList>
            <person name="Zhang R.-G."/>
        </authorList>
    </citation>
    <scope>NUCLEOTIDE SEQUENCE [LARGE SCALE GENOMIC DNA]</scope>
    <source>
        <strain evidence="2">YNK0</strain>
        <tissue evidence="2">Leaf</tissue>
    </source>
</reference>
<dbReference type="EMBL" id="JABCRI010000001">
    <property type="protein sequence ID" value="KAF8412918.1"/>
    <property type="molecule type" value="Genomic_DNA"/>
</dbReference>
<proteinExistence type="predicted"/>
<dbReference type="Pfam" id="PF09724">
    <property type="entry name" value="Dcc1"/>
    <property type="match status" value="1"/>
</dbReference>
<feature type="compositionally biased region" description="Basic and acidic residues" evidence="1">
    <location>
        <begin position="92"/>
        <end position="109"/>
    </location>
</feature>
<evidence type="ECO:0000256" key="1">
    <source>
        <dbReference type="SAM" id="MobiDB-lite"/>
    </source>
</evidence>
<evidence type="ECO:0000313" key="2">
    <source>
        <dbReference type="EMBL" id="KAF8412918.1"/>
    </source>
</evidence>
<accession>A0A835DQF8</accession>
<dbReference type="Proteomes" id="UP000655225">
    <property type="component" value="Unassembled WGS sequence"/>
</dbReference>
<gene>
    <name evidence="2" type="ORF">HHK36_000890</name>
</gene>
<dbReference type="GO" id="GO:0031390">
    <property type="term" value="C:Ctf18 RFC-like complex"/>
    <property type="evidence" value="ECO:0007669"/>
    <property type="project" value="InterPro"/>
</dbReference>
<feature type="region of interest" description="Disordered" evidence="1">
    <location>
        <begin position="31"/>
        <end position="54"/>
    </location>
</feature>
<dbReference type="OrthoDB" id="5199543at2759"/>
<comment type="caution">
    <text evidence="2">The sequence shown here is derived from an EMBL/GenBank/DDBJ whole genome shotgun (WGS) entry which is preliminary data.</text>
</comment>